<dbReference type="InterPro" id="IPR006342">
    <property type="entry name" value="FkbM_mtfrase"/>
</dbReference>
<dbReference type="NCBIfam" id="TIGR01444">
    <property type="entry name" value="fkbM_fam"/>
    <property type="match status" value="1"/>
</dbReference>
<comment type="caution">
    <text evidence="2">The sequence shown here is derived from an EMBL/GenBank/DDBJ whole genome shotgun (WGS) entry which is preliminary data.</text>
</comment>
<dbReference type="PANTHER" id="PTHR34203">
    <property type="entry name" value="METHYLTRANSFERASE, FKBM FAMILY PROTEIN"/>
    <property type="match status" value="1"/>
</dbReference>
<evidence type="ECO:0000313" key="2">
    <source>
        <dbReference type="EMBL" id="OGH66436.1"/>
    </source>
</evidence>
<organism evidence="2 3">
    <name type="scientific">Candidatus Magasanikbacteria bacterium RIFCSPHIGHO2_02_FULL_41_13</name>
    <dbReference type="NCBI Taxonomy" id="1798676"/>
    <lineage>
        <taxon>Bacteria</taxon>
        <taxon>Candidatus Magasanikiibacteriota</taxon>
    </lineage>
</organism>
<protein>
    <recommendedName>
        <fullName evidence="1">Methyltransferase FkbM domain-containing protein</fullName>
    </recommendedName>
</protein>
<name>A0A1F6M4A2_9BACT</name>
<dbReference type="STRING" id="1798676.A3B90_00300"/>
<dbReference type="AlphaFoldDB" id="A0A1F6M4A2"/>
<dbReference type="CDD" id="cd02440">
    <property type="entry name" value="AdoMet_MTases"/>
    <property type="match status" value="1"/>
</dbReference>
<accession>A0A1F6M4A2</accession>
<dbReference type="Pfam" id="PF05050">
    <property type="entry name" value="Methyltransf_21"/>
    <property type="match status" value="1"/>
</dbReference>
<dbReference type="InterPro" id="IPR029063">
    <property type="entry name" value="SAM-dependent_MTases_sf"/>
</dbReference>
<dbReference type="InterPro" id="IPR052514">
    <property type="entry name" value="SAM-dependent_MTase"/>
</dbReference>
<proteinExistence type="predicted"/>
<dbReference type="Proteomes" id="UP000178742">
    <property type="component" value="Unassembled WGS sequence"/>
</dbReference>
<evidence type="ECO:0000313" key="3">
    <source>
        <dbReference type="Proteomes" id="UP000178742"/>
    </source>
</evidence>
<reference evidence="2 3" key="1">
    <citation type="journal article" date="2016" name="Nat. Commun.">
        <title>Thousands of microbial genomes shed light on interconnected biogeochemical processes in an aquifer system.</title>
        <authorList>
            <person name="Anantharaman K."/>
            <person name="Brown C.T."/>
            <person name="Hug L.A."/>
            <person name="Sharon I."/>
            <person name="Castelle C.J."/>
            <person name="Probst A.J."/>
            <person name="Thomas B.C."/>
            <person name="Singh A."/>
            <person name="Wilkins M.J."/>
            <person name="Karaoz U."/>
            <person name="Brodie E.L."/>
            <person name="Williams K.H."/>
            <person name="Hubbard S.S."/>
            <person name="Banfield J.F."/>
        </authorList>
    </citation>
    <scope>NUCLEOTIDE SEQUENCE [LARGE SCALE GENOMIC DNA]</scope>
</reference>
<dbReference type="Gene3D" id="3.40.50.150">
    <property type="entry name" value="Vaccinia Virus protein VP39"/>
    <property type="match status" value="1"/>
</dbReference>
<gene>
    <name evidence="2" type="ORF">A3B90_00300</name>
</gene>
<dbReference type="EMBL" id="MFPX01000018">
    <property type="protein sequence ID" value="OGH66436.1"/>
    <property type="molecule type" value="Genomic_DNA"/>
</dbReference>
<evidence type="ECO:0000259" key="1">
    <source>
        <dbReference type="Pfam" id="PF05050"/>
    </source>
</evidence>
<feature type="domain" description="Methyltransferase FkbM" evidence="1">
    <location>
        <begin position="121"/>
        <end position="284"/>
    </location>
</feature>
<dbReference type="SUPFAM" id="SSF53335">
    <property type="entry name" value="S-adenosyl-L-methionine-dependent methyltransferases"/>
    <property type="match status" value="1"/>
</dbReference>
<dbReference type="PANTHER" id="PTHR34203:SF15">
    <property type="entry name" value="SLL1173 PROTEIN"/>
    <property type="match status" value="1"/>
</dbReference>
<sequence length="325" mass="37269">MDEATQKSPITLDNAVIKTEKKFFPTAKRVIKQEGLGSFLKKTGQAGYDTARRFFREYLPLKYYYRRSKGGEVVKQVQNSFMFLDLRDTGISRELTLYGVHEKNSTAAIKRILKPGMKILECGANIGYYAMLEARLIGETGKIYAVEPSPKNIAWLNRNIAVNNYKNIEVIPGAFGAEKGTAPFYVDIRSNLSSFVKRDDLTEFEVVDVPMMTIDDFVSDGKTLDLIRMDVEGYETEILKGGENTLMTDRAPKYFFIEVHCELLKKRGSGGFEIAKYLRQFGYEVDVGFHRGSNKYVVTSMKEFEDHPMREVGYWEIFFRLDRKS</sequence>